<dbReference type="Proteomes" id="UP000321484">
    <property type="component" value="Unassembled WGS sequence"/>
</dbReference>
<dbReference type="GO" id="GO:0016887">
    <property type="term" value="F:ATP hydrolysis activity"/>
    <property type="evidence" value="ECO:0007669"/>
    <property type="project" value="TreeGrafter"/>
</dbReference>
<dbReference type="SUPFAM" id="SSF52540">
    <property type="entry name" value="P-loop containing nucleoside triphosphate hydrolases"/>
    <property type="match status" value="1"/>
</dbReference>
<dbReference type="InterPro" id="IPR050625">
    <property type="entry name" value="ParA/MinD_ATPase"/>
</dbReference>
<dbReference type="GO" id="GO:0009898">
    <property type="term" value="C:cytoplasmic side of plasma membrane"/>
    <property type="evidence" value="ECO:0007669"/>
    <property type="project" value="TreeGrafter"/>
</dbReference>
<dbReference type="GO" id="GO:0051782">
    <property type="term" value="P:negative regulation of cell division"/>
    <property type="evidence" value="ECO:0007669"/>
    <property type="project" value="TreeGrafter"/>
</dbReference>
<dbReference type="OrthoDB" id="4640801at2"/>
<feature type="compositionally biased region" description="Basic and acidic residues" evidence="1">
    <location>
        <begin position="91"/>
        <end position="114"/>
    </location>
</feature>
<reference evidence="2 3" key="1">
    <citation type="submission" date="2019-07" db="EMBL/GenBank/DDBJ databases">
        <title>Whole genome shotgun sequence of Actinotalea fermentans NBRC 105374.</title>
        <authorList>
            <person name="Hosoyama A."/>
            <person name="Uohara A."/>
            <person name="Ohji S."/>
            <person name="Ichikawa N."/>
        </authorList>
    </citation>
    <scope>NUCLEOTIDE SEQUENCE [LARGE SCALE GENOMIC DNA]</scope>
    <source>
        <strain evidence="2 3">NBRC 105374</strain>
    </source>
</reference>
<gene>
    <name evidence="2" type="ORF">AFE02nite_17760</name>
</gene>
<dbReference type="PANTHER" id="PTHR43384:SF14">
    <property type="entry name" value="ESX-1 SECRETION-ASSOCIATED PROTEIN ESPI"/>
    <property type="match status" value="1"/>
</dbReference>
<sequence length="599" mass="63905">MDGREGHEAPTAGERPLTRRELRAAQAAAAPSGDGSPDVPLDGPVSGPREADSWEAAVGWALRGELPALPPEPVEPDDVRWETATIGTTSDPRDLDPRDVDPRDLDPRDLDEPAIHALPAEVADDRRPWGPGSGSGLWGAEEPDAGAPGDAEGQPRRVSVFGAAVTGAAFPARAWTPTTAVPTQVGEPVVPSRDEDAPTGESADIVHLDVVHLDVEPLDMGPLDMGLLGIRPVDLQRIDLQPTDLQPTDLQPTDLQPTDPQAVDEDTHEREPVQRDLPVIASTGAVPLPPPTLDDLMSTRPAPADGPAEWGWRAVVRRVSGGLLAPEPGPAERAERAAVAAVQRPLDGPRTIVVINPKGGAHKTTATLMLAATYGRLRGGYTLAWDNNETRGTLGWRSRHTHHTRTAVDLLEDLDRFADPSSSRVGDLDAYVRSQGSAQFDVLASDEDAASAASVDGFAFRALHRTLLRFYRLLVIDTGNNMRASNWQAAIEAADQVVVVSTMREDTAQSAAWALDALRATGHEEAVARAVTVLSQPAPRIDTELTARLHDHFGRLTRAVLEVPYEPALVSGGPIEVDNLSEATRRAWLRVAAAAADGL</sequence>
<feature type="region of interest" description="Disordered" evidence="1">
    <location>
        <begin position="244"/>
        <end position="271"/>
    </location>
</feature>
<accession>A0A511YXX2</accession>
<dbReference type="PANTHER" id="PTHR43384">
    <property type="entry name" value="SEPTUM SITE-DETERMINING PROTEIN MIND HOMOLOG, CHLOROPLASTIC-RELATED"/>
    <property type="match status" value="1"/>
</dbReference>
<dbReference type="GO" id="GO:0005524">
    <property type="term" value="F:ATP binding"/>
    <property type="evidence" value="ECO:0007669"/>
    <property type="project" value="TreeGrafter"/>
</dbReference>
<name>A0A511YXX2_9CELL</name>
<proteinExistence type="predicted"/>
<evidence type="ECO:0000256" key="1">
    <source>
        <dbReference type="SAM" id="MobiDB-lite"/>
    </source>
</evidence>
<dbReference type="RefSeq" id="WP_146819468.1">
    <property type="nucleotide sequence ID" value="NZ_BJYK01000004.1"/>
</dbReference>
<evidence type="ECO:0000313" key="2">
    <source>
        <dbReference type="EMBL" id="GEN80042.1"/>
    </source>
</evidence>
<dbReference type="AlphaFoldDB" id="A0A511YXX2"/>
<evidence type="ECO:0000313" key="3">
    <source>
        <dbReference type="Proteomes" id="UP000321484"/>
    </source>
</evidence>
<dbReference type="GO" id="GO:0005829">
    <property type="term" value="C:cytosol"/>
    <property type="evidence" value="ECO:0007669"/>
    <property type="project" value="TreeGrafter"/>
</dbReference>
<protein>
    <recommendedName>
        <fullName evidence="4">Chromosome partitioning protein</fullName>
    </recommendedName>
</protein>
<feature type="compositionally biased region" description="Polar residues" evidence="1">
    <location>
        <begin position="244"/>
        <end position="259"/>
    </location>
</feature>
<feature type="region of interest" description="Disordered" evidence="1">
    <location>
        <begin position="1"/>
        <end position="154"/>
    </location>
</feature>
<dbReference type="Gene3D" id="3.40.50.300">
    <property type="entry name" value="P-loop containing nucleotide triphosphate hydrolases"/>
    <property type="match status" value="1"/>
</dbReference>
<dbReference type="EMBL" id="BJYK01000004">
    <property type="protein sequence ID" value="GEN80042.1"/>
    <property type="molecule type" value="Genomic_DNA"/>
</dbReference>
<evidence type="ECO:0008006" key="4">
    <source>
        <dbReference type="Google" id="ProtNLM"/>
    </source>
</evidence>
<organism evidence="2 3">
    <name type="scientific">Actinotalea fermentans</name>
    <dbReference type="NCBI Taxonomy" id="43671"/>
    <lineage>
        <taxon>Bacteria</taxon>
        <taxon>Bacillati</taxon>
        <taxon>Actinomycetota</taxon>
        <taxon>Actinomycetes</taxon>
        <taxon>Micrococcales</taxon>
        <taxon>Cellulomonadaceae</taxon>
        <taxon>Actinotalea</taxon>
    </lineage>
</organism>
<dbReference type="InterPro" id="IPR027417">
    <property type="entry name" value="P-loop_NTPase"/>
</dbReference>
<keyword evidence="3" id="KW-1185">Reference proteome</keyword>
<comment type="caution">
    <text evidence="2">The sequence shown here is derived from an EMBL/GenBank/DDBJ whole genome shotgun (WGS) entry which is preliminary data.</text>
</comment>